<keyword evidence="5" id="KW-0548">Nucleotidyltransferase</keyword>
<evidence type="ECO:0000256" key="7">
    <source>
        <dbReference type="ARBA" id="ARBA00022840"/>
    </source>
</evidence>
<dbReference type="PROSITE" id="PS00301">
    <property type="entry name" value="G_TR_1"/>
    <property type="match status" value="1"/>
</dbReference>
<dbReference type="CDD" id="cd04095">
    <property type="entry name" value="CysN_NoDQ_III"/>
    <property type="match status" value="1"/>
</dbReference>
<evidence type="ECO:0000256" key="8">
    <source>
        <dbReference type="ARBA" id="ARBA00023134"/>
    </source>
</evidence>
<evidence type="ECO:0000256" key="1">
    <source>
        <dbReference type="ARBA" id="ARBA00002357"/>
    </source>
</evidence>
<dbReference type="InterPro" id="IPR002891">
    <property type="entry name" value="APS"/>
</dbReference>
<name>A0A6J7H187_9ZZZZ</name>
<dbReference type="GO" id="GO:0003924">
    <property type="term" value="F:GTPase activity"/>
    <property type="evidence" value="ECO:0007669"/>
    <property type="project" value="InterPro"/>
</dbReference>
<dbReference type="PRINTS" id="PR00315">
    <property type="entry name" value="ELONGATNFCT"/>
</dbReference>
<dbReference type="InterPro" id="IPR054696">
    <property type="entry name" value="GTP-eEF1A_C"/>
</dbReference>
<comment type="similarity">
    <text evidence="2">In the C-terminal section; belongs to the APS kinase family.</text>
</comment>
<dbReference type="PROSITE" id="PS51722">
    <property type="entry name" value="G_TR_2"/>
    <property type="match status" value="1"/>
</dbReference>
<comment type="function">
    <text evidence="1">APS kinase catalyzes the synthesis of activated sulfate.</text>
</comment>
<evidence type="ECO:0000256" key="4">
    <source>
        <dbReference type="ARBA" id="ARBA00022679"/>
    </source>
</evidence>
<evidence type="ECO:0000256" key="9">
    <source>
        <dbReference type="ARBA" id="ARBA00023268"/>
    </source>
</evidence>
<dbReference type="PANTHER" id="PTHR23115">
    <property type="entry name" value="TRANSLATION FACTOR"/>
    <property type="match status" value="1"/>
</dbReference>
<proteinExistence type="inferred from homology"/>
<dbReference type="InterPro" id="IPR044139">
    <property type="entry name" value="CysN_NoDQ_III"/>
</dbReference>
<reference evidence="12" key="1">
    <citation type="submission" date="2020-05" db="EMBL/GenBank/DDBJ databases">
        <authorList>
            <person name="Chiriac C."/>
            <person name="Salcher M."/>
            <person name="Ghai R."/>
            <person name="Kavagutti S V."/>
        </authorList>
    </citation>
    <scope>NUCLEOTIDE SEQUENCE</scope>
</reference>
<evidence type="ECO:0000256" key="3">
    <source>
        <dbReference type="ARBA" id="ARBA00007237"/>
    </source>
</evidence>
<dbReference type="InterPro" id="IPR059117">
    <property type="entry name" value="APS_kinase_dom"/>
</dbReference>
<comment type="catalytic activity">
    <reaction evidence="10">
        <text>sulfate + ATP + H(+) = adenosine 5'-phosphosulfate + diphosphate</text>
        <dbReference type="Rhea" id="RHEA:18133"/>
        <dbReference type="ChEBI" id="CHEBI:15378"/>
        <dbReference type="ChEBI" id="CHEBI:16189"/>
        <dbReference type="ChEBI" id="CHEBI:30616"/>
        <dbReference type="ChEBI" id="CHEBI:33019"/>
        <dbReference type="ChEBI" id="CHEBI:58243"/>
        <dbReference type="EC" id="2.7.7.4"/>
    </reaction>
</comment>
<dbReference type="GO" id="GO:0004020">
    <property type="term" value="F:adenylylsulfate kinase activity"/>
    <property type="evidence" value="ECO:0007669"/>
    <property type="project" value="InterPro"/>
</dbReference>
<evidence type="ECO:0000313" key="12">
    <source>
        <dbReference type="EMBL" id="CAB4913334.1"/>
    </source>
</evidence>
<keyword evidence="9" id="KW-0511">Multifunctional enzyme</keyword>
<dbReference type="Pfam" id="PF00009">
    <property type="entry name" value="GTP_EFTU"/>
    <property type="match status" value="1"/>
</dbReference>
<dbReference type="NCBIfam" id="NF004035">
    <property type="entry name" value="PRK05506.1"/>
    <property type="match status" value="1"/>
</dbReference>
<dbReference type="NCBIfam" id="TIGR00455">
    <property type="entry name" value="apsK"/>
    <property type="match status" value="1"/>
</dbReference>
<dbReference type="HAMAP" id="MF_00065">
    <property type="entry name" value="Adenylyl_sulf_kinase"/>
    <property type="match status" value="1"/>
</dbReference>
<dbReference type="InterPro" id="IPR027417">
    <property type="entry name" value="P-loop_NTPase"/>
</dbReference>
<gene>
    <name evidence="12" type="ORF">UFOPK3610_00960</name>
</gene>
<dbReference type="NCBIfam" id="NF003013">
    <property type="entry name" value="PRK03846.1"/>
    <property type="match status" value="1"/>
</dbReference>
<evidence type="ECO:0000256" key="10">
    <source>
        <dbReference type="ARBA" id="ARBA00049370"/>
    </source>
</evidence>
<evidence type="ECO:0000259" key="11">
    <source>
        <dbReference type="PROSITE" id="PS51722"/>
    </source>
</evidence>
<dbReference type="GO" id="GO:0004781">
    <property type="term" value="F:sulfate adenylyltransferase (ATP) activity"/>
    <property type="evidence" value="ECO:0007669"/>
    <property type="project" value="UniProtKB-EC"/>
</dbReference>
<evidence type="ECO:0000256" key="6">
    <source>
        <dbReference type="ARBA" id="ARBA00022741"/>
    </source>
</evidence>
<dbReference type="NCBIfam" id="TIGR02034">
    <property type="entry name" value="CysN"/>
    <property type="match status" value="1"/>
</dbReference>
<dbReference type="CDD" id="cd03695">
    <property type="entry name" value="CysN_NodQ_II"/>
    <property type="match status" value="1"/>
</dbReference>
<dbReference type="Pfam" id="PF22594">
    <property type="entry name" value="GTP-eEF1A_C"/>
    <property type="match status" value="1"/>
</dbReference>
<keyword evidence="4" id="KW-0808">Transferase</keyword>
<dbReference type="InterPro" id="IPR050100">
    <property type="entry name" value="TRAFAC_GTPase_members"/>
</dbReference>
<dbReference type="SUPFAM" id="SSF50465">
    <property type="entry name" value="EF-Tu/eEF-1alpha/eIF2-gamma C-terminal domain"/>
    <property type="match status" value="1"/>
</dbReference>
<dbReference type="InterPro" id="IPR009000">
    <property type="entry name" value="Transl_B-barrel_sf"/>
</dbReference>
<evidence type="ECO:0000256" key="2">
    <source>
        <dbReference type="ARBA" id="ARBA00005438"/>
    </source>
</evidence>
<dbReference type="SUPFAM" id="SSF50447">
    <property type="entry name" value="Translation proteins"/>
    <property type="match status" value="1"/>
</dbReference>
<dbReference type="GO" id="GO:0005525">
    <property type="term" value="F:GTP binding"/>
    <property type="evidence" value="ECO:0007669"/>
    <property type="project" value="UniProtKB-KW"/>
</dbReference>
<dbReference type="Pfam" id="PF01583">
    <property type="entry name" value="APS_kinase"/>
    <property type="match status" value="1"/>
</dbReference>
<accession>A0A6J7H187</accession>
<keyword evidence="7" id="KW-0067">ATP-binding</keyword>
<dbReference type="InterPro" id="IPR009001">
    <property type="entry name" value="Transl_elong_EF1A/Init_IF2_C"/>
</dbReference>
<organism evidence="12">
    <name type="scientific">freshwater metagenome</name>
    <dbReference type="NCBI Taxonomy" id="449393"/>
    <lineage>
        <taxon>unclassified sequences</taxon>
        <taxon>metagenomes</taxon>
        <taxon>ecological metagenomes</taxon>
    </lineage>
</organism>
<dbReference type="InterPro" id="IPR031157">
    <property type="entry name" value="G_TR_CS"/>
</dbReference>
<keyword evidence="8" id="KW-0342">GTP-binding</keyword>
<evidence type="ECO:0000256" key="5">
    <source>
        <dbReference type="ARBA" id="ARBA00022695"/>
    </source>
</evidence>
<dbReference type="InterPro" id="IPR044138">
    <property type="entry name" value="CysN_II"/>
</dbReference>
<comment type="similarity">
    <text evidence="3">In the N-terminal section; belongs to the TRAFAC class translation factor GTPase superfamily. Classic translation factor GTPase family. CysN/NodQ subfamily.</text>
</comment>
<dbReference type="CDD" id="cd02027">
    <property type="entry name" value="APSK"/>
    <property type="match status" value="1"/>
</dbReference>
<feature type="domain" description="Tr-type G" evidence="11">
    <location>
        <begin position="16"/>
        <end position="232"/>
    </location>
</feature>
<dbReference type="GO" id="GO:0005524">
    <property type="term" value="F:ATP binding"/>
    <property type="evidence" value="ECO:0007669"/>
    <property type="project" value="UniProtKB-KW"/>
</dbReference>
<dbReference type="EMBL" id="CAFBMR010000032">
    <property type="protein sequence ID" value="CAB4913334.1"/>
    <property type="molecule type" value="Genomic_DNA"/>
</dbReference>
<dbReference type="Gene3D" id="2.40.30.10">
    <property type="entry name" value="Translation factors"/>
    <property type="match status" value="2"/>
</dbReference>
<dbReference type="InterPro" id="IPR011779">
    <property type="entry name" value="SO4_adenylTrfase_lsu"/>
</dbReference>
<dbReference type="AlphaFoldDB" id="A0A6J7H187"/>
<dbReference type="Gene3D" id="3.40.50.300">
    <property type="entry name" value="P-loop containing nucleotide triphosphate hydrolases"/>
    <property type="match status" value="2"/>
</dbReference>
<keyword evidence="6" id="KW-0547">Nucleotide-binding</keyword>
<dbReference type="InterPro" id="IPR000795">
    <property type="entry name" value="T_Tr_GTP-bd_dom"/>
</dbReference>
<sequence>MTTTSTISRTGGIDDVPVVRLVACGSVDDGKSTLIGRLLAETGSVPEDQLDYARRTRRGGSTIPVGEVDYSLLTDGLEAEREQGITIDVAYRHLYLPNGRRVIIADAPGHEQYTRNMAVAASNADVAVLLVDAERGIRPQTHRHLTVCALMGVRTIIIAINKMDLVAYDHAVFEELTGVVKAAAARLELEDVRAIPVSAVAGENITKSATKMTWYHGPSILEALAGWEPPPADHESPFRMPVQFVSRAEGNFRGYVGTVAAGTVHPGDEIVVADSGQTAVIHRIVTFEGDRDEARTGDAITITLDREVDVTRGDLLAASGVSASGETAWPQPADRFSADLVWVGEESLMHGRSYLLTIGPRTIPATVTVVRHRRDVVTGQQLAARVLETNDIGRVEIATDTAIPMDAYSRIRETGGFLLVDRVSADTVAAGMVTHALRRSLNVVPHNYEVDREARARLKHQRPRVVWMTGLPGSGKSTIADATERRLHALGLHTYVLDGDNVRTGLNKDLGFTPEDRAENVRRVAEASKLMLDAGLVVLVALVSPFRNDRRAAREIFDVDDFIEVYVDTPVEICAERDPKGLYAKAASGNLPNMTGMGQGYEVPEDPELILHGGGNLDEQVDTLVALIVGE</sequence>
<dbReference type="SUPFAM" id="SSF52540">
    <property type="entry name" value="P-loop containing nucleoside triphosphate hydrolases"/>
    <property type="match status" value="2"/>
</dbReference>
<dbReference type="GO" id="GO:0000103">
    <property type="term" value="P:sulfate assimilation"/>
    <property type="evidence" value="ECO:0007669"/>
    <property type="project" value="InterPro"/>
</dbReference>
<protein>
    <submittedName>
        <fullName evidence="12">Unannotated protein</fullName>
    </submittedName>
</protein>